<dbReference type="PANTHER" id="PTHR42794">
    <property type="entry name" value="HEMIN IMPORT ATP-BINDING PROTEIN HMUV"/>
    <property type="match status" value="1"/>
</dbReference>
<dbReference type="CDD" id="cd03214">
    <property type="entry name" value="ABC_Iron-Siderophores_B12_Hemin"/>
    <property type="match status" value="1"/>
</dbReference>
<dbReference type="GO" id="GO:0005524">
    <property type="term" value="F:ATP binding"/>
    <property type="evidence" value="ECO:0007669"/>
    <property type="project" value="UniProtKB-KW"/>
</dbReference>
<evidence type="ECO:0000313" key="8">
    <source>
        <dbReference type="Proteomes" id="UP000215367"/>
    </source>
</evidence>
<comment type="caution">
    <text evidence="7">The sequence shown here is derived from an EMBL/GenBank/DDBJ whole genome shotgun (WGS) entry which is preliminary data.</text>
</comment>
<evidence type="ECO:0000256" key="5">
    <source>
        <dbReference type="SAM" id="MobiDB-lite"/>
    </source>
</evidence>
<evidence type="ECO:0000313" key="7">
    <source>
        <dbReference type="EMBL" id="OYD81135.1"/>
    </source>
</evidence>
<protein>
    <submittedName>
        <fullName evidence="7">ABC transporter</fullName>
    </submittedName>
</protein>
<comment type="similarity">
    <text evidence="1">Belongs to the ABC transporter superfamily.</text>
</comment>
<evidence type="ECO:0000256" key="3">
    <source>
        <dbReference type="ARBA" id="ARBA00022741"/>
    </source>
</evidence>
<feature type="domain" description="ABC transporter" evidence="6">
    <location>
        <begin position="5"/>
        <end position="244"/>
    </location>
</feature>
<keyword evidence="3" id="KW-0547">Nucleotide-binding</keyword>
<accession>A0A235H7H5</accession>
<sequence length="291" mass="30508">MSARLSVEDLAFGYGERMVGAGVGFSVAAGEVLCLLGPNGGGKTTLFKTLLGLLPPRGGRVRVDGEDTAGWSPRRRALAFGYVPQAGAGQFPFTVREMVLMGRTAHRGAFSAPAASDHAAAEAALERLGIGHLAERDWLRISGGERQMALIARALAQAPRVLVLDEPTASLDFGNQVRVLEQVRRLADGEGGEGLTVVFSTHHPEQAFAIADRVALLHGGRLARFGTPEAVITAAMMREVYGTEVEVVAVGADGMRVCLPVGLRRAGSRGRAEAAGAGSGPVGRGEPPRRR</sequence>
<dbReference type="InterPro" id="IPR003439">
    <property type="entry name" value="ABC_transporter-like_ATP-bd"/>
</dbReference>
<dbReference type="Pfam" id="PF00005">
    <property type="entry name" value="ABC_tran"/>
    <property type="match status" value="1"/>
</dbReference>
<dbReference type="Gene3D" id="3.40.50.300">
    <property type="entry name" value="P-loop containing nucleotide triphosphate hydrolases"/>
    <property type="match status" value="1"/>
</dbReference>
<geneLocation type="plasmid" evidence="7">
    <name>unnamed</name>
</geneLocation>
<dbReference type="InterPro" id="IPR003593">
    <property type="entry name" value="AAA+_ATPase"/>
</dbReference>
<dbReference type="PROSITE" id="PS50893">
    <property type="entry name" value="ABC_TRANSPORTER_2"/>
    <property type="match status" value="1"/>
</dbReference>
<dbReference type="SMART" id="SM00382">
    <property type="entry name" value="AAA"/>
    <property type="match status" value="1"/>
</dbReference>
<dbReference type="Proteomes" id="UP000215367">
    <property type="component" value="Unassembled WGS sequence"/>
</dbReference>
<dbReference type="GO" id="GO:0016887">
    <property type="term" value="F:ATP hydrolysis activity"/>
    <property type="evidence" value="ECO:0007669"/>
    <property type="project" value="InterPro"/>
</dbReference>
<dbReference type="EMBL" id="NOWT01000038">
    <property type="protein sequence ID" value="OYD81135.1"/>
    <property type="molecule type" value="Genomic_DNA"/>
</dbReference>
<evidence type="ECO:0000259" key="6">
    <source>
        <dbReference type="PROSITE" id="PS50893"/>
    </source>
</evidence>
<dbReference type="InterPro" id="IPR027417">
    <property type="entry name" value="P-loop_NTPase"/>
</dbReference>
<keyword evidence="2" id="KW-0813">Transport</keyword>
<keyword evidence="7" id="KW-0614">Plasmid</keyword>
<name>A0A235H7H5_AZOBR</name>
<gene>
    <name evidence="7" type="ORF">CHT98_27640</name>
</gene>
<dbReference type="RefSeq" id="WP_094306600.1">
    <property type="nucleotide sequence ID" value="NZ_NOWT01000038.1"/>
</dbReference>
<keyword evidence="4" id="KW-0067">ATP-binding</keyword>
<dbReference type="PANTHER" id="PTHR42794:SF2">
    <property type="entry name" value="ABC TRANSPORTER ATP-BINDING PROTEIN"/>
    <property type="match status" value="1"/>
</dbReference>
<evidence type="ECO:0000256" key="1">
    <source>
        <dbReference type="ARBA" id="ARBA00005417"/>
    </source>
</evidence>
<dbReference type="AlphaFoldDB" id="A0A235H7H5"/>
<dbReference type="FunFam" id="3.40.50.300:FF:000134">
    <property type="entry name" value="Iron-enterobactin ABC transporter ATP-binding protein"/>
    <property type="match status" value="1"/>
</dbReference>
<evidence type="ECO:0000256" key="2">
    <source>
        <dbReference type="ARBA" id="ARBA00022448"/>
    </source>
</evidence>
<reference evidence="7 8" key="1">
    <citation type="submission" date="2017-07" db="EMBL/GenBank/DDBJ databases">
        <title>Whole genome sequence of Azospirillum brasilense 2A1, a potential biofertilizer strain.</title>
        <authorList>
            <person name="Fontana C.A."/>
            <person name="Toffoli L.M."/>
            <person name="Salazar S.M."/>
            <person name="Puglisi E."/>
            <person name="Pedraza R."/>
            <person name="Bassi D."/>
            <person name="Cocconcelli P.S."/>
        </authorList>
    </citation>
    <scope>NUCLEOTIDE SEQUENCE [LARGE SCALE GENOMIC DNA]</scope>
    <source>
        <strain evidence="7 8">2A1</strain>
        <plasmid evidence="7">unnamed</plasmid>
    </source>
</reference>
<proteinExistence type="inferred from homology"/>
<evidence type="ECO:0000256" key="4">
    <source>
        <dbReference type="ARBA" id="ARBA00022840"/>
    </source>
</evidence>
<organism evidence="7 8">
    <name type="scientific">Azospirillum brasilense</name>
    <dbReference type="NCBI Taxonomy" id="192"/>
    <lineage>
        <taxon>Bacteria</taxon>
        <taxon>Pseudomonadati</taxon>
        <taxon>Pseudomonadota</taxon>
        <taxon>Alphaproteobacteria</taxon>
        <taxon>Rhodospirillales</taxon>
        <taxon>Azospirillaceae</taxon>
        <taxon>Azospirillum</taxon>
    </lineage>
</organism>
<dbReference type="SUPFAM" id="SSF52540">
    <property type="entry name" value="P-loop containing nucleoside triphosphate hydrolases"/>
    <property type="match status" value="1"/>
</dbReference>
<dbReference type="PROSITE" id="PS00211">
    <property type="entry name" value="ABC_TRANSPORTER_1"/>
    <property type="match status" value="1"/>
</dbReference>
<feature type="region of interest" description="Disordered" evidence="5">
    <location>
        <begin position="268"/>
        <end position="291"/>
    </location>
</feature>
<dbReference type="InterPro" id="IPR017871">
    <property type="entry name" value="ABC_transporter-like_CS"/>
</dbReference>